<name>A0A9N9RC09_9NEOP</name>
<dbReference type="AlphaFoldDB" id="A0A9N9RC09"/>
<gene>
    <name evidence="2" type="ORF">DIATSA_LOCUS11996</name>
</gene>
<reference evidence="2" key="1">
    <citation type="submission" date="2021-12" db="EMBL/GenBank/DDBJ databases">
        <authorList>
            <person name="King R."/>
        </authorList>
    </citation>
    <scope>NUCLEOTIDE SEQUENCE</scope>
</reference>
<dbReference type="OrthoDB" id="1904536at2759"/>
<evidence type="ECO:0000313" key="2">
    <source>
        <dbReference type="EMBL" id="CAG9794637.1"/>
    </source>
</evidence>
<evidence type="ECO:0000313" key="3">
    <source>
        <dbReference type="Proteomes" id="UP001153714"/>
    </source>
</evidence>
<dbReference type="Proteomes" id="UP001153714">
    <property type="component" value="Chromosome 7"/>
</dbReference>
<feature type="compositionally biased region" description="Polar residues" evidence="1">
    <location>
        <begin position="43"/>
        <end position="58"/>
    </location>
</feature>
<evidence type="ECO:0000256" key="1">
    <source>
        <dbReference type="SAM" id="MobiDB-lite"/>
    </source>
</evidence>
<accession>A0A9N9RC09</accession>
<feature type="compositionally biased region" description="Basic and acidic residues" evidence="1">
    <location>
        <begin position="12"/>
        <end position="42"/>
    </location>
</feature>
<feature type="region of interest" description="Disordered" evidence="1">
    <location>
        <begin position="1"/>
        <end position="58"/>
    </location>
</feature>
<reference evidence="2" key="2">
    <citation type="submission" date="2022-10" db="EMBL/GenBank/DDBJ databases">
        <authorList>
            <consortium name="ENA_rothamsted_submissions"/>
            <consortium name="culmorum"/>
            <person name="King R."/>
        </authorList>
    </citation>
    <scope>NUCLEOTIDE SEQUENCE</scope>
</reference>
<protein>
    <submittedName>
        <fullName evidence="2">Uncharacterized protein</fullName>
    </submittedName>
</protein>
<proteinExistence type="predicted"/>
<organism evidence="2 3">
    <name type="scientific">Diatraea saccharalis</name>
    <name type="common">sugarcane borer</name>
    <dbReference type="NCBI Taxonomy" id="40085"/>
    <lineage>
        <taxon>Eukaryota</taxon>
        <taxon>Metazoa</taxon>
        <taxon>Ecdysozoa</taxon>
        <taxon>Arthropoda</taxon>
        <taxon>Hexapoda</taxon>
        <taxon>Insecta</taxon>
        <taxon>Pterygota</taxon>
        <taxon>Neoptera</taxon>
        <taxon>Endopterygota</taxon>
        <taxon>Lepidoptera</taxon>
        <taxon>Glossata</taxon>
        <taxon>Ditrysia</taxon>
        <taxon>Pyraloidea</taxon>
        <taxon>Crambidae</taxon>
        <taxon>Crambinae</taxon>
        <taxon>Diatraea</taxon>
    </lineage>
</organism>
<keyword evidence="3" id="KW-1185">Reference proteome</keyword>
<sequence length="355" mass="39573">MISQKPEVSMNETKKVGDMKSKKRDNIDDHGGQNSKDLDDSHLVSQDQQQGTSVSSLMSSSYETMLNVDREEAKQSIINTINSYEDNRFPSQGVNYSDMTSNARIEQSVASEILNRTLEYEEREYFRQFDAMTSQAGNIDNKTNAIIERLSDSLENEYTLPEVSRILEAHMETAEQMWRAGDLTRYVSISPTGSVHEHDDAESTLVPSTDVSFEDTLIEDNVNTTALTEIDDSGIGVSLNDDETEINDNPIGIIYHTDAEGGMEKNCNASCSPTNNENNPLDDNNDSKLDDYVSVVGDCELANEVFEDCEDLLEKAENVCDVDADTAVGADFDRSNENFSLEMKLALEIDRNVTD</sequence>
<dbReference type="EMBL" id="OU893338">
    <property type="protein sequence ID" value="CAG9794637.1"/>
    <property type="molecule type" value="Genomic_DNA"/>
</dbReference>